<protein>
    <submittedName>
        <fullName evidence="3">Uncharacterized protein</fullName>
    </submittedName>
</protein>
<proteinExistence type="predicted"/>
<dbReference type="Proteomes" id="UP000324233">
    <property type="component" value="Chromosome"/>
</dbReference>
<organism evidence="3 4">
    <name type="scientific">Aquisphaera giovannonii</name>
    <dbReference type="NCBI Taxonomy" id="406548"/>
    <lineage>
        <taxon>Bacteria</taxon>
        <taxon>Pseudomonadati</taxon>
        <taxon>Planctomycetota</taxon>
        <taxon>Planctomycetia</taxon>
        <taxon>Isosphaerales</taxon>
        <taxon>Isosphaeraceae</taxon>
        <taxon>Aquisphaera</taxon>
    </lineage>
</organism>
<evidence type="ECO:0000313" key="4">
    <source>
        <dbReference type="Proteomes" id="UP000324233"/>
    </source>
</evidence>
<sequence length="200" mass="21778" precursor="true">MFGRRPAWILVVLVSVSVSASAGSASRAQEPKGGSAGEGSGGESPAAPSPALGMTKAKACLSIDGYQNYEVLPDAKLTADEKLLVYYEPLNYKAVVKDGKFVVHMTQDGQIRRKGEKAVLRSKKNLLDFEDKREDGFEWVFLRNSVALKGLPPGEYEYDIILRDEQNPGASATQSLSFRIVAAAVPSEKDRRDSARGRDR</sequence>
<keyword evidence="2" id="KW-0732">Signal</keyword>
<dbReference type="OrthoDB" id="282596at2"/>
<evidence type="ECO:0000256" key="2">
    <source>
        <dbReference type="SAM" id="SignalP"/>
    </source>
</evidence>
<name>A0A5B9W807_9BACT</name>
<dbReference type="AlphaFoldDB" id="A0A5B9W807"/>
<dbReference type="KEGG" id="agv:OJF2_48290"/>
<dbReference type="EMBL" id="CP042997">
    <property type="protein sequence ID" value="QEH36269.1"/>
    <property type="molecule type" value="Genomic_DNA"/>
</dbReference>
<evidence type="ECO:0000313" key="3">
    <source>
        <dbReference type="EMBL" id="QEH36269.1"/>
    </source>
</evidence>
<gene>
    <name evidence="3" type="ORF">OJF2_48290</name>
</gene>
<feature type="region of interest" description="Disordered" evidence="1">
    <location>
        <begin position="24"/>
        <end position="51"/>
    </location>
</feature>
<feature type="chain" id="PRO_5023092576" evidence="2">
    <location>
        <begin position="23"/>
        <end position="200"/>
    </location>
</feature>
<feature type="signal peptide" evidence="2">
    <location>
        <begin position="1"/>
        <end position="22"/>
    </location>
</feature>
<reference evidence="3 4" key="1">
    <citation type="submission" date="2019-08" db="EMBL/GenBank/DDBJ databases">
        <title>Deep-cultivation of Planctomycetes and their phenomic and genomic characterization uncovers novel biology.</title>
        <authorList>
            <person name="Wiegand S."/>
            <person name="Jogler M."/>
            <person name="Boedeker C."/>
            <person name="Pinto D."/>
            <person name="Vollmers J."/>
            <person name="Rivas-Marin E."/>
            <person name="Kohn T."/>
            <person name="Peeters S.H."/>
            <person name="Heuer A."/>
            <person name="Rast P."/>
            <person name="Oberbeckmann S."/>
            <person name="Bunk B."/>
            <person name="Jeske O."/>
            <person name="Meyerdierks A."/>
            <person name="Storesund J.E."/>
            <person name="Kallscheuer N."/>
            <person name="Luecker S."/>
            <person name="Lage O.M."/>
            <person name="Pohl T."/>
            <person name="Merkel B.J."/>
            <person name="Hornburger P."/>
            <person name="Mueller R.-W."/>
            <person name="Bruemmer F."/>
            <person name="Labrenz M."/>
            <person name="Spormann A.M."/>
            <person name="Op den Camp H."/>
            <person name="Overmann J."/>
            <person name="Amann R."/>
            <person name="Jetten M.S.M."/>
            <person name="Mascher T."/>
            <person name="Medema M.H."/>
            <person name="Devos D.P."/>
            <person name="Kaster A.-K."/>
            <person name="Ovreas L."/>
            <person name="Rohde M."/>
            <person name="Galperin M.Y."/>
            <person name="Jogler C."/>
        </authorList>
    </citation>
    <scope>NUCLEOTIDE SEQUENCE [LARGE SCALE GENOMIC DNA]</scope>
    <source>
        <strain evidence="3 4">OJF2</strain>
    </source>
</reference>
<accession>A0A5B9W807</accession>
<evidence type="ECO:0000256" key="1">
    <source>
        <dbReference type="SAM" id="MobiDB-lite"/>
    </source>
</evidence>
<keyword evidence="4" id="KW-1185">Reference proteome</keyword>